<dbReference type="AlphaFoldDB" id="A0A9Q0K7S8"/>
<gene>
    <name evidence="2" type="ORF">NE237_017320</name>
</gene>
<dbReference type="CDD" id="cd06606">
    <property type="entry name" value="STKc_MAPKKK"/>
    <property type="match status" value="1"/>
</dbReference>
<keyword evidence="3" id="KW-1185">Reference proteome</keyword>
<dbReference type="SMART" id="SM00220">
    <property type="entry name" value="S_TKc"/>
    <property type="match status" value="1"/>
</dbReference>
<comment type="caution">
    <text evidence="2">The sequence shown here is derived from an EMBL/GenBank/DDBJ whole genome shotgun (WGS) entry which is preliminary data.</text>
</comment>
<protein>
    <recommendedName>
        <fullName evidence="1">Protein kinase domain-containing protein</fullName>
    </recommendedName>
</protein>
<evidence type="ECO:0000313" key="3">
    <source>
        <dbReference type="Proteomes" id="UP001141806"/>
    </source>
</evidence>
<accession>A0A9Q0K7S8</accession>
<dbReference type="InterPro" id="IPR052751">
    <property type="entry name" value="Plant_MAPKKK"/>
</dbReference>
<evidence type="ECO:0000313" key="2">
    <source>
        <dbReference type="EMBL" id="KAJ4965471.1"/>
    </source>
</evidence>
<dbReference type="InterPro" id="IPR000719">
    <property type="entry name" value="Prot_kinase_dom"/>
</dbReference>
<dbReference type="InterPro" id="IPR011009">
    <property type="entry name" value="Kinase-like_dom_sf"/>
</dbReference>
<dbReference type="SUPFAM" id="SSF56112">
    <property type="entry name" value="Protein kinase-like (PK-like)"/>
    <property type="match status" value="1"/>
</dbReference>
<dbReference type="PROSITE" id="PS50011">
    <property type="entry name" value="PROTEIN_KINASE_DOM"/>
    <property type="match status" value="1"/>
</dbReference>
<dbReference type="EMBL" id="JAMYWD010000007">
    <property type="protein sequence ID" value="KAJ4965471.1"/>
    <property type="molecule type" value="Genomic_DNA"/>
</dbReference>
<dbReference type="PANTHER" id="PTHR48011">
    <property type="entry name" value="CCR4-NOT TRANSCRIPTIONAL COMPLEX SUBUNIT CAF120-RELATED"/>
    <property type="match status" value="1"/>
</dbReference>
<reference evidence="2" key="1">
    <citation type="journal article" date="2023" name="Plant J.">
        <title>The genome of the king protea, Protea cynaroides.</title>
        <authorList>
            <person name="Chang J."/>
            <person name="Duong T.A."/>
            <person name="Schoeman C."/>
            <person name="Ma X."/>
            <person name="Roodt D."/>
            <person name="Barker N."/>
            <person name="Li Z."/>
            <person name="Van de Peer Y."/>
            <person name="Mizrachi E."/>
        </authorList>
    </citation>
    <scope>NUCLEOTIDE SEQUENCE</scope>
    <source>
        <tissue evidence="2">Young leaves</tissue>
    </source>
</reference>
<dbReference type="Gene3D" id="1.10.510.10">
    <property type="entry name" value="Transferase(Phosphotransferase) domain 1"/>
    <property type="match status" value="1"/>
</dbReference>
<dbReference type="Proteomes" id="UP001141806">
    <property type="component" value="Unassembled WGS sequence"/>
</dbReference>
<proteinExistence type="predicted"/>
<dbReference type="PANTHER" id="PTHR48011:SF18">
    <property type="entry name" value="MITOGEN-ACTIVATED PROTEIN KINASE KINASE KINASE 19-RELATED"/>
    <property type="match status" value="1"/>
</dbReference>
<dbReference type="InterPro" id="IPR008271">
    <property type="entry name" value="Ser/Thr_kinase_AS"/>
</dbReference>
<dbReference type="PROSITE" id="PS00108">
    <property type="entry name" value="PROTEIN_KINASE_ST"/>
    <property type="match status" value="1"/>
</dbReference>
<name>A0A9Q0K7S8_9MAGN</name>
<feature type="domain" description="Protein kinase" evidence="1">
    <location>
        <begin position="3"/>
        <end position="268"/>
    </location>
</feature>
<sequence length="381" mass="41954">MEWRRGKCIGQGSFCSVHMVIPAGEGSMVELSQLMAVKSAVISQCSSLRWERQILFHLRDCPGIVRCLGDDHTIENGKQYYNMFLEYASRGTLADLVKKSGGGLVESDVRGYTRSILTGLCFIHRKGFVHCDIKLHNILVCSASDGTDEVKIADFGLAKKAGGVEKPDLRGTPLFMSPESIACNEHEAPGDVWSLGCVVVEMVMGRSAWKCRAGTEAGALLFQIGFGDDLPDIPEEMSEQGKDFLRRCFVRDPSKRWTAGMLLNHSFVAQDSVLLPQSEKQSSSRSPRSAFDFPEWRSSEQLSLSDSLSCLSSPNDCSCHQGNSGRPDNFSSSLSSCSSPVDRILQLVTAKRPNWMSSDSWIIVRQAQQSSSPVSHRRTEG</sequence>
<dbReference type="OrthoDB" id="8693905at2759"/>
<evidence type="ECO:0000259" key="1">
    <source>
        <dbReference type="PROSITE" id="PS50011"/>
    </source>
</evidence>
<dbReference type="GO" id="GO:0004672">
    <property type="term" value="F:protein kinase activity"/>
    <property type="evidence" value="ECO:0007669"/>
    <property type="project" value="InterPro"/>
</dbReference>
<dbReference type="GO" id="GO:0007165">
    <property type="term" value="P:signal transduction"/>
    <property type="evidence" value="ECO:0007669"/>
    <property type="project" value="TreeGrafter"/>
</dbReference>
<organism evidence="2 3">
    <name type="scientific">Protea cynaroides</name>
    <dbReference type="NCBI Taxonomy" id="273540"/>
    <lineage>
        <taxon>Eukaryota</taxon>
        <taxon>Viridiplantae</taxon>
        <taxon>Streptophyta</taxon>
        <taxon>Embryophyta</taxon>
        <taxon>Tracheophyta</taxon>
        <taxon>Spermatophyta</taxon>
        <taxon>Magnoliopsida</taxon>
        <taxon>Proteales</taxon>
        <taxon>Proteaceae</taxon>
        <taxon>Protea</taxon>
    </lineage>
</organism>
<dbReference type="Pfam" id="PF00069">
    <property type="entry name" value="Pkinase"/>
    <property type="match status" value="1"/>
</dbReference>
<dbReference type="GO" id="GO:0005524">
    <property type="term" value="F:ATP binding"/>
    <property type="evidence" value="ECO:0007669"/>
    <property type="project" value="InterPro"/>
</dbReference>